<dbReference type="AlphaFoldDB" id="A0A644TTM5"/>
<dbReference type="PROSITE" id="PS51257">
    <property type="entry name" value="PROKAR_LIPOPROTEIN"/>
    <property type="match status" value="1"/>
</dbReference>
<protein>
    <recommendedName>
        <fullName evidence="2">DUF4831 domain-containing protein</fullName>
    </recommendedName>
</protein>
<name>A0A644TTM5_9ZZZZ</name>
<evidence type="ECO:0008006" key="2">
    <source>
        <dbReference type="Google" id="ProtNLM"/>
    </source>
</evidence>
<gene>
    <name evidence="1" type="ORF">SDC9_15740</name>
</gene>
<dbReference type="InterPro" id="IPR032265">
    <property type="entry name" value="DUF4831"/>
</dbReference>
<sequence>MKRIVLILLVGIGLASCSSTYKSYPIENAPNDINKTTLYYSVPMSTEVVFDVTFIKTIRQKGIFANQSNLLGVKNVTNNDEVKYEVKDIKISSNTKTSPIQQFALILNSDKVNILQSPQGTLESISFKDKKKHSKHKLNQCLEQETYTNTISQKSIEPIQSLPTKPMFETILQQKGMLEKVNFSAADAVKKIEQLRERQIEILSGGLEGTYINTTVDYMYKQLDEIIDGYVALFTGTETIIEETHTFTLTPQKPIIAEEDLVLPLNNSPIPLLARFHTNNQTEIFKKNTVKTINPNSPAEINISEIKVEGIEGVYSAVPEVVLVSVETPKKTFINRVEINQYGIIRAITTKNKNIEFNPNTGVIKSIR</sequence>
<organism evidence="1">
    <name type="scientific">bioreactor metagenome</name>
    <dbReference type="NCBI Taxonomy" id="1076179"/>
    <lineage>
        <taxon>unclassified sequences</taxon>
        <taxon>metagenomes</taxon>
        <taxon>ecological metagenomes</taxon>
    </lineage>
</organism>
<accession>A0A644TTM5</accession>
<reference evidence="1" key="1">
    <citation type="submission" date="2019-08" db="EMBL/GenBank/DDBJ databases">
        <authorList>
            <person name="Kucharzyk K."/>
            <person name="Murdoch R.W."/>
            <person name="Higgins S."/>
            <person name="Loffler F."/>
        </authorList>
    </citation>
    <scope>NUCLEOTIDE SEQUENCE</scope>
</reference>
<comment type="caution">
    <text evidence="1">The sequence shown here is derived from an EMBL/GenBank/DDBJ whole genome shotgun (WGS) entry which is preliminary data.</text>
</comment>
<dbReference type="Pfam" id="PF16115">
    <property type="entry name" value="DUF4831"/>
    <property type="match status" value="1"/>
</dbReference>
<proteinExistence type="predicted"/>
<dbReference type="EMBL" id="VSSQ01000050">
    <property type="protein sequence ID" value="MPL69989.1"/>
    <property type="molecule type" value="Genomic_DNA"/>
</dbReference>
<evidence type="ECO:0000313" key="1">
    <source>
        <dbReference type="EMBL" id="MPL69989.1"/>
    </source>
</evidence>